<evidence type="ECO:0000259" key="1">
    <source>
        <dbReference type="Pfam" id="PF13737"/>
    </source>
</evidence>
<dbReference type="AlphaFoldDB" id="A0A502G350"/>
<dbReference type="EMBL" id="RCZP01000011">
    <property type="protein sequence ID" value="TPG55980.1"/>
    <property type="molecule type" value="Genomic_DNA"/>
</dbReference>
<name>A0A502G350_9PROT</name>
<dbReference type="InterPro" id="IPR025668">
    <property type="entry name" value="Tnp_DDE_dom"/>
</dbReference>
<sequence>MSKASTLAGRPKTRYRTRNWREYDRGLIARGDLTVWMSPDLAWHASEGTGRRGRPPVFTDAAIQTVLTLKVLYQLPLRAAQGMAGSLIRLAGLDWRVPHYSTLSRRQKDLTVAIPYRSRGGPLHLVVDSTGLKVLGEGEWKVRKHGADKRRVWRKVHLVIDADSHEIRAVEMTDHRHGDGEIVPGLLAQLPEAERIGVISGDGAYDTRGVYEASASRQAALVVPPRRNGKPWKGQTVGAEERNESLRAIRHLGRRLWKRWSGYHRRSLAETAMSRLKRLGERLAARDPARQVAEVQIRCAILNTFNRLGMPDTVAVA</sequence>
<accession>A0A502G350</accession>
<organism evidence="2 3">
    <name type="scientific">Muricoccus nepalensis</name>
    <dbReference type="NCBI Taxonomy" id="1854500"/>
    <lineage>
        <taxon>Bacteria</taxon>
        <taxon>Pseudomonadati</taxon>
        <taxon>Pseudomonadota</taxon>
        <taxon>Alphaproteobacteria</taxon>
        <taxon>Acetobacterales</taxon>
        <taxon>Roseomonadaceae</taxon>
        <taxon>Muricoccus</taxon>
    </lineage>
</organism>
<dbReference type="PANTHER" id="PTHR34631:SF3">
    <property type="entry name" value="ISSOD12 TRANSPOSASE TNPA_ISSOD12"/>
    <property type="match status" value="1"/>
</dbReference>
<keyword evidence="3" id="KW-1185">Reference proteome</keyword>
<gene>
    <name evidence="2" type="ORF">EAH89_13680</name>
</gene>
<dbReference type="PANTHER" id="PTHR34631">
    <property type="match status" value="1"/>
</dbReference>
<protein>
    <submittedName>
        <fullName evidence="2">IS5 family transposase</fullName>
    </submittedName>
</protein>
<dbReference type="InterPro" id="IPR053520">
    <property type="entry name" value="Transposase_Tn903"/>
</dbReference>
<evidence type="ECO:0000313" key="2">
    <source>
        <dbReference type="EMBL" id="TPG55980.1"/>
    </source>
</evidence>
<comment type="caution">
    <text evidence="2">The sequence shown here is derived from an EMBL/GenBank/DDBJ whole genome shotgun (WGS) entry which is preliminary data.</text>
</comment>
<evidence type="ECO:0000313" key="3">
    <source>
        <dbReference type="Proteomes" id="UP000317078"/>
    </source>
</evidence>
<dbReference type="InterPro" id="IPR053172">
    <property type="entry name" value="Tn903_transposase"/>
</dbReference>
<dbReference type="RefSeq" id="WP_140883976.1">
    <property type="nucleotide sequence ID" value="NZ_RCZP01000011.1"/>
</dbReference>
<dbReference type="Pfam" id="PF13737">
    <property type="entry name" value="DDE_Tnp_1_5"/>
    <property type="match status" value="1"/>
</dbReference>
<dbReference type="NCBIfam" id="NF033579">
    <property type="entry name" value="transpos_IS5_2"/>
    <property type="match status" value="1"/>
</dbReference>
<feature type="domain" description="Transposase DDE" evidence="1">
    <location>
        <begin position="29"/>
        <end position="137"/>
    </location>
</feature>
<reference evidence="2 3" key="1">
    <citation type="journal article" date="2019" name="Environ. Microbiol.">
        <title>Species interactions and distinct microbial communities in high Arctic permafrost affected cryosols are associated with the CH4 and CO2 gas fluxes.</title>
        <authorList>
            <person name="Altshuler I."/>
            <person name="Hamel J."/>
            <person name="Turney S."/>
            <person name="Magnuson E."/>
            <person name="Levesque R."/>
            <person name="Greer C."/>
            <person name="Whyte L.G."/>
        </authorList>
    </citation>
    <scope>NUCLEOTIDE SEQUENCE [LARGE SCALE GENOMIC DNA]</scope>
    <source>
        <strain evidence="2 3">S9.3B</strain>
    </source>
</reference>
<dbReference type="OrthoDB" id="7298998at2"/>
<proteinExistence type="predicted"/>
<dbReference type="Proteomes" id="UP000317078">
    <property type="component" value="Unassembled WGS sequence"/>
</dbReference>